<organism evidence="3 4">
    <name type="scientific">Merluccius polli</name>
    <name type="common">Benguela hake</name>
    <name type="synonym">Merluccius cadenati</name>
    <dbReference type="NCBI Taxonomy" id="89951"/>
    <lineage>
        <taxon>Eukaryota</taxon>
        <taxon>Metazoa</taxon>
        <taxon>Chordata</taxon>
        <taxon>Craniata</taxon>
        <taxon>Vertebrata</taxon>
        <taxon>Euteleostomi</taxon>
        <taxon>Actinopterygii</taxon>
        <taxon>Neopterygii</taxon>
        <taxon>Teleostei</taxon>
        <taxon>Neoteleostei</taxon>
        <taxon>Acanthomorphata</taxon>
        <taxon>Zeiogadaria</taxon>
        <taxon>Gadariae</taxon>
        <taxon>Gadiformes</taxon>
        <taxon>Gadoidei</taxon>
        <taxon>Merlucciidae</taxon>
        <taxon>Merluccius</taxon>
    </lineage>
</organism>
<dbReference type="Proteomes" id="UP001174136">
    <property type="component" value="Unassembled WGS sequence"/>
</dbReference>
<keyword evidence="4" id="KW-1185">Reference proteome</keyword>
<evidence type="ECO:0000259" key="2">
    <source>
        <dbReference type="Pfam" id="PF04419"/>
    </source>
</evidence>
<dbReference type="AlphaFoldDB" id="A0AA47N8T0"/>
<comment type="caution">
    <text evidence="3">The sequence shown here is derived from an EMBL/GenBank/DDBJ whole genome shotgun (WGS) entry which is preliminary data.</text>
</comment>
<accession>A0AA47N8T0</accession>
<dbReference type="EMBL" id="JAOPHQ010000665">
    <property type="protein sequence ID" value="KAK0153647.1"/>
    <property type="molecule type" value="Genomic_DNA"/>
</dbReference>
<protein>
    <submittedName>
        <fullName evidence="3">Small EDRK-rich factor 2</fullName>
    </submittedName>
</protein>
<evidence type="ECO:0000313" key="3">
    <source>
        <dbReference type="EMBL" id="KAK0153647.1"/>
    </source>
</evidence>
<reference evidence="3" key="1">
    <citation type="journal article" date="2023" name="Front. Mar. Sci.">
        <title>A new Merluccius polli reference genome to investigate the effects of global change in West African waters.</title>
        <authorList>
            <person name="Mateo J.L."/>
            <person name="Blanco-Fernandez C."/>
            <person name="Garcia-Vazquez E."/>
            <person name="Machado-Schiaffino G."/>
        </authorList>
    </citation>
    <scope>NUCLEOTIDE SEQUENCE</scope>
    <source>
        <strain evidence="3">C29</strain>
        <tissue evidence="3">Fin</tissue>
    </source>
</reference>
<feature type="region of interest" description="Disordered" evidence="1">
    <location>
        <begin position="20"/>
        <end position="50"/>
    </location>
</feature>
<evidence type="ECO:0000256" key="1">
    <source>
        <dbReference type="SAM" id="MobiDB-lite"/>
    </source>
</evidence>
<gene>
    <name evidence="3" type="primary">SERF2</name>
    <name evidence="3" type="ORF">N1851_004571</name>
</gene>
<dbReference type="Pfam" id="PF04419">
    <property type="entry name" value="SERF-like_N"/>
    <property type="match status" value="1"/>
</dbReference>
<proteinExistence type="predicted"/>
<name>A0AA47N8T0_MERPO</name>
<evidence type="ECO:0000313" key="4">
    <source>
        <dbReference type="Proteomes" id="UP001174136"/>
    </source>
</evidence>
<feature type="domain" description="Small EDRK-rich factor-like N-terminal" evidence="2">
    <location>
        <begin position="124"/>
        <end position="159"/>
    </location>
</feature>
<dbReference type="InterPro" id="IPR007513">
    <property type="entry name" value="SERF-like_N"/>
</dbReference>
<sequence length="189" mass="20441">MATCLNRALISRITGHQGAPLPELGPLGRKSMDEREGQLAQPLDPGDLLTGPGRPPHWTWETSLDLGDLLTGSPTVQSHTRTFCPQGRLRHTDWGGGEVGVKGLWVDVVVVVVVDVVDGGRGTGRGNQRELARLKNAKKAGDQGKGKKTEDGLSAAARKQRYRPYIRPLISWTGTCGHSFLYSHTVTMA</sequence>